<dbReference type="Proteomes" id="UP000434276">
    <property type="component" value="Unassembled WGS sequence"/>
</dbReference>
<evidence type="ECO:0000256" key="2">
    <source>
        <dbReference type="ARBA" id="ARBA00008122"/>
    </source>
</evidence>
<feature type="short sequence motif" description="Bipartite nuclear localization signal" evidence="4">
    <location>
        <begin position="86"/>
        <end position="96"/>
    </location>
</feature>
<feature type="compositionally biased region" description="Basic residues" evidence="6">
    <location>
        <begin position="111"/>
        <end position="120"/>
    </location>
</feature>
<dbReference type="GO" id="GO:0005634">
    <property type="term" value="C:nucleus"/>
    <property type="evidence" value="ECO:0007669"/>
    <property type="project" value="UniProtKB-SubCell"/>
</dbReference>
<evidence type="ECO:0000313" key="9">
    <source>
        <dbReference type="EMBL" id="CAA0382358.1"/>
    </source>
</evidence>
<dbReference type="AlphaFoldDB" id="A0A5S9XBX7"/>
<comment type="similarity">
    <text evidence="2 5">Belongs to the GRF family.</text>
</comment>
<evidence type="ECO:0000259" key="8">
    <source>
        <dbReference type="PROSITE" id="PS51667"/>
    </source>
</evidence>
<feature type="domain" description="QLQ" evidence="7">
    <location>
        <begin position="16"/>
        <end position="51"/>
    </location>
</feature>
<protein>
    <recommendedName>
        <fullName evidence="5">Growth-regulating factor</fullName>
    </recommendedName>
</protein>
<dbReference type="GO" id="GO:0005524">
    <property type="term" value="F:ATP binding"/>
    <property type="evidence" value="ECO:0007669"/>
    <property type="project" value="UniProtKB-UniRule"/>
</dbReference>
<evidence type="ECO:0000256" key="5">
    <source>
        <dbReference type="RuleBase" id="RU367127"/>
    </source>
</evidence>
<keyword evidence="5" id="KW-0805">Transcription regulation</keyword>
<dbReference type="GO" id="GO:0006351">
    <property type="term" value="P:DNA-templated transcription"/>
    <property type="evidence" value="ECO:0007669"/>
    <property type="project" value="UniProtKB-UniRule"/>
</dbReference>
<keyword evidence="3 4" id="KW-0539">Nucleus</keyword>
<dbReference type="PROSITE" id="PS51666">
    <property type="entry name" value="QLQ"/>
    <property type="match status" value="1"/>
</dbReference>
<accession>A0A5S9XBX7</accession>
<feature type="region of interest" description="Disordered" evidence="6">
    <location>
        <begin position="108"/>
        <end position="172"/>
    </location>
</feature>
<evidence type="ECO:0000259" key="7">
    <source>
        <dbReference type="PROSITE" id="PS51666"/>
    </source>
</evidence>
<dbReference type="GO" id="GO:0006355">
    <property type="term" value="P:regulation of DNA-templated transcription"/>
    <property type="evidence" value="ECO:0007669"/>
    <property type="project" value="InterPro"/>
</dbReference>
<proteinExistence type="inferred from homology"/>
<keyword evidence="5" id="KW-0010">Activator</keyword>
<evidence type="ECO:0000313" key="10">
    <source>
        <dbReference type="Proteomes" id="UP000434276"/>
    </source>
</evidence>
<dbReference type="InterPro" id="IPR031137">
    <property type="entry name" value="GRF"/>
</dbReference>
<dbReference type="PANTHER" id="PTHR31602">
    <property type="entry name" value="GROWTH-REGULATING FACTOR 5"/>
    <property type="match status" value="1"/>
</dbReference>
<dbReference type="PROSITE" id="PS51667">
    <property type="entry name" value="WRC"/>
    <property type="match status" value="1"/>
</dbReference>
<organism evidence="9 10">
    <name type="scientific">Arabidopsis thaliana</name>
    <name type="common">Mouse-ear cress</name>
    <dbReference type="NCBI Taxonomy" id="3702"/>
    <lineage>
        <taxon>Eukaryota</taxon>
        <taxon>Viridiplantae</taxon>
        <taxon>Streptophyta</taxon>
        <taxon>Embryophyta</taxon>
        <taxon>Tracheophyta</taxon>
        <taxon>Spermatophyta</taxon>
        <taxon>Magnoliopsida</taxon>
        <taxon>eudicotyledons</taxon>
        <taxon>Gunneridae</taxon>
        <taxon>Pentapetalae</taxon>
        <taxon>rosids</taxon>
        <taxon>malvids</taxon>
        <taxon>Brassicales</taxon>
        <taxon>Brassicaceae</taxon>
        <taxon>Camelineae</taxon>
        <taxon>Arabidopsis</taxon>
    </lineage>
</organism>
<evidence type="ECO:0000256" key="3">
    <source>
        <dbReference type="ARBA" id="ARBA00023242"/>
    </source>
</evidence>
<dbReference type="PANTHER" id="PTHR31602:SF60">
    <property type="entry name" value="GROWTH-REGULATING FACTOR 5"/>
    <property type="match status" value="1"/>
</dbReference>
<feature type="short sequence motif" description="Bipartite nuclear localization signal" evidence="4">
    <location>
        <begin position="114"/>
        <end position="121"/>
    </location>
</feature>
<evidence type="ECO:0000256" key="6">
    <source>
        <dbReference type="SAM" id="MobiDB-lite"/>
    </source>
</evidence>
<comment type="function">
    <text evidence="5">Transcription activator.</text>
</comment>
<evidence type="ECO:0000256" key="1">
    <source>
        <dbReference type="ARBA" id="ARBA00004123"/>
    </source>
</evidence>
<feature type="compositionally biased region" description="Low complexity" evidence="6">
    <location>
        <begin position="128"/>
        <end position="172"/>
    </location>
</feature>
<feature type="region of interest" description="Disordered" evidence="6">
    <location>
        <begin position="287"/>
        <end position="320"/>
    </location>
</feature>
<dbReference type="OrthoDB" id="1927209at2759"/>
<dbReference type="ExpressionAtlas" id="A0A5S9XBX7">
    <property type="expression patterns" value="baseline and differential"/>
</dbReference>
<dbReference type="Pfam" id="PF08880">
    <property type="entry name" value="QLQ"/>
    <property type="match status" value="1"/>
</dbReference>
<comment type="domain">
    <text evidence="5">The QLQ domain and WRC domain may be involved in protein-protein interaction and DNA-binding, respectively.</text>
</comment>
<evidence type="ECO:0000256" key="4">
    <source>
        <dbReference type="PROSITE-ProRule" id="PRU01002"/>
    </source>
</evidence>
<dbReference type="InterPro" id="IPR014977">
    <property type="entry name" value="WRC_dom"/>
</dbReference>
<dbReference type="Pfam" id="PF08879">
    <property type="entry name" value="WRC"/>
    <property type="match status" value="1"/>
</dbReference>
<feature type="region of interest" description="Disordered" evidence="6">
    <location>
        <begin position="197"/>
        <end position="217"/>
    </location>
</feature>
<dbReference type="GO" id="GO:0099402">
    <property type="term" value="P:plant organ development"/>
    <property type="evidence" value="ECO:0007669"/>
    <property type="project" value="UniProtKB-ARBA"/>
</dbReference>
<feature type="domain" description="WRC" evidence="8">
    <location>
        <begin position="81"/>
        <end position="125"/>
    </location>
</feature>
<feature type="compositionally biased region" description="Basic and acidic residues" evidence="6">
    <location>
        <begin position="288"/>
        <end position="303"/>
    </location>
</feature>
<dbReference type="SMART" id="SM00951">
    <property type="entry name" value="QLQ"/>
    <property type="match status" value="1"/>
</dbReference>
<reference evidence="9 10" key="1">
    <citation type="submission" date="2019-12" db="EMBL/GenBank/DDBJ databases">
        <authorList>
            <person name="Jiao W.-B."/>
            <person name="Schneeberger K."/>
        </authorList>
    </citation>
    <scope>NUCLEOTIDE SEQUENCE [LARGE SCALE GENOMIC DNA]</scope>
    <source>
        <strain evidence="10">cv. C24</strain>
    </source>
</reference>
<dbReference type="EMBL" id="CACSHJ010000089">
    <property type="protein sequence ID" value="CAA0382358.1"/>
    <property type="molecule type" value="Genomic_DNA"/>
</dbReference>
<gene>
    <name evidence="9" type="ORF">C24_LOCUS12587</name>
</gene>
<feature type="region of interest" description="Disordered" evidence="6">
    <location>
        <begin position="340"/>
        <end position="364"/>
    </location>
</feature>
<comment type="subcellular location">
    <subcellularLocation>
        <location evidence="1 4 5">Nucleus</location>
    </subcellularLocation>
</comment>
<keyword evidence="5" id="KW-0804">Transcription</keyword>
<sequence length="427" mass="48146">MMSLSGSSGRTIGRPPFTPTQWEELEHQALIYKYMVSGVPVPPELIFSIRRSLDTSLVSRLLPHQSLGWGCYQMGFGRKPDPEPGRCRRTDGKKWRCSREAYPDSKYCEKHMHRGRNRARKSLDQNQTTTTPLTSPSLSFTNNNNPSPTLSSSSSSNSSSTTYSASSSSMDAYSNSNRFGLGGSSSNTRGYFNSHSLDYPYPSTSPKQQQQTLHHASALSLHQNTNSTSQFNVLASATDHKDFRYFQGIGERVGGVGERTFFPEASRSFQDSPYHHHQQPLATVMNDPYHHCSTDHNKIDQHHTYSSSSSSQHLHHDHDHRQQQCFVLGADMFNKPTRSVLANSSRQDQNQEEDEKDSSESSKKSLHHFFGEDWAQNKNSSDSWLDLSSHSRLDTGPTRKSDPTDISRNNSRLGCKFCRAKDTIIRN</sequence>
<dbReference type="InterPro" id="IPR014978">
    <property type="entry name" value="Gln-Leu-Gln_QLQ"/>
</dbReference>
<name>A0A5S9XBX7_ARATH</name>